<dbReference type="EMBL" id="BTGU01000077">
    <property type="protein sequence ID" value="GMN58383.1"/>
    <property type="molecule type" value="Genomic_DNA"/>
</dbReference>
<feature type="coiled-coil region" evidence="1">
    <location>
        <begin position="474"/>
        <end position="501"/>
    </location>
</feature>
<dbReference type="PANTHER" id="PTHR45287">
    <property type="entry name" value="OS03G0691500 PROTEIN"/>
    <property type="match status" value="1"/>
</dbReference>
<evidence type="ECO:0000313" key="2">
    <source>
        <dbReference type="EMBL" id="GMN58383.1"/>
    </source>
</evidence>
<dbReference type="InterPro" id="IPR040262">
    <property type="entry name" value="At4g38062-like"/>
</dbReference>
<sequence length="549" mass="63962">MEDAYNELDSVKAELEKLKAEFQIKTELSESLKKAHNEQLLKFEEAKQWIEKQSEELKAKCEEIAEGRQLSEKLESCLQEKELSLRHLGSLNEKLKADFDLRLKTLEGERRDLVFALDEVTTRNKELEKDVCVGKEQIEGLKSLSLVTKKEFLEAERMSHGAKELRRRDKVIVELEEEKTNVHDQLKWKKEQFKHLEEAHKRLQDQFQESKEDWEREKSVLIEETCLLEKSLDSQTRIVESLQTRLEMCNNALAREESKRKSLEVQVSEFESRFENACAQFQEEKVENQGLTVQRDEEIAELRSKLGMNEILAKEMEVKAVHLEQENRELMASLKELQEAQIRNGGGVSTAKLSNKLRRLEQAHGNCSAKLKEKESELLSRIEKIKGDVNSYKSELKGKEEEIKKLQMELKSSRSTIQLLNEEISLTLAIFKSELSEAYSTIYSVKDEMELFNNEKEEKILMLTAQLETSFSALDIARLELEEERKKVESLTKRVKSFELTKQQQLLGEEELKKCKNLLDEDIGSRLNFKSNFRWKVSSTMVNSTFPML</sequence>
<dbReference type="AlphaFoldDB" id="A0AA88IV78"/>
<keyword evidence="3" id="KW-1185">Reference proteome</keyword>
<feature type="coiled-coil region" evidence="1">
    <location>
        <begin position="1"/>
        <end position="60"/>
    </location>
</feature>
<comment type="caution">
    <text evidence="2">The sequence shown here is derived from an EMBL/GenBank/DDBJ whole genome shotgun (WGS) entry which is preliminary data.</text>
</comment>
<reference evidence="2" key="1">
    <citation type="submission" date="2023-07" db="EMBL/GenBank/DDBJ databases">
        <title>draft genome sequence of fig (Ficus carica).</title>
        <authorList>
            <person name="Takahashi T."/>
            <person name="Nishimura K."/>
        </authorList>
    </citation>
    <scope>NUCLEOTIDE SEQUENCE</scope>
</reference>
<gene>
    <name evidence="2" type="ORF">TIFTF001_027474</name>
</gene>
<keyword evidence="1" id="KW-0175">Coiled coil</keyword>
<organism evidence="2 3">
    <name type="scientific">Ficus carica</name>
    <name type="common">Common fig</name>
    <dbReference type="NCBI Taxonomy" id="3494"/>
    <lineage>
        <taxon>Eukaryota</taxon>
        <taxon>Viridiplantae</taxon>
        <taxon>Streptophyta</taxon>
        <taxon>Embryophyta</taxon>
        <taxon>Tracheophyta</taxon>
        <taxon>Spermatophyta</taxon>
        <taxon>Magnoliopsida</taxon>
        <taxon>eudicotyledons</taxon>
        <taxon>Gunneridae</taxon>
        <taxon>Pentapetalae</taxon>
        <taxon>rosids</taxon>
        <taxon>fabids</taxon>
        <taxon>Rosales</taxon>
        <taxon>Moraceae</taxon>
        <taxon>Ficeae</taxon>
        <taxon>Ficus</taxon>
    </lineage>
</organism>
<protein>
    <submittedName>
        <fullName evidence="2">Uncharacterized protein</fullName>
    </submittedName>
</protein>
<dbReference type="PANTHER" id="PTHR45287:SF3">
    <property type="entry name" value="PROTEIN, PUTATIVE-RELATED"/>
    <property type="match status" value="1"/>
</dbReference>
<proteinExistence type="predicted"/>
<evidence type="ECO:0000313" key="3">
    <source>
        <dbReference type="Proteomes" id="UP001187192"/>
    </source>
</evidence>
<feature type="coiled-coil region" evidence="1">
    <location>
        <begin position="172"/>
        <end position="273"/>
    </location>
</feature>
<dbReference type="Proteomes" id="UP001187192">
    <property type="component" value="Unassembled WGS sequence"/>
</dbReference>
<accession>A0AA88IV78</accession>
<name>A0AA88IV78_FICCA</name>
<evidence type="ECO:0000256" key="1">
    <source>
        <dbReference type="SAM" id="Coils"/>
    </source>
</evidence>
<feature type="coiled-coil region" evidence="1">
    <location>
        <begin position="313"/>
        <end position="423"/>
    </location>
</feature>